<feature type="transmembrane region" description="Helical" evidence="5">
    <location>
        <begin position="141"/>
        <end position="163"/>
    </location>
</feature>
<organism evidence="6 7">
    <name type="scientific">Quercus rubra</name>
    <name type="common">Northern red oak</name>
    <name type="synonym">Quercus borealis</name>
    <dbReference type="NCBI Taxonomy" id="3512"/>
    <lineage>
        <taxon>Eukaryota</taxon>
        <taxon>Viridiplantae</taxon>
        <taxon>Streptophyta</taxon>
        <taxon>Embryophyta</taxon>
        <taxon>Tracheophyta</taxon>
        <taxon>Spermatophyta</taxon>
        <taxon>Magnoliopsida</taxon>
        <taxon>eudicotyledons</taxon>
        <taxon>Gunneridae</taxon>
        <taxon>Pentapetalae</taxon>
        <taxon>rosids</taxon>
        <taxon>fabids</taxon>
        <taxon>Fagales</taxon>
        <taxon>Fagaceae</taxon>
        <taxon>Quercus</taxon>
    </lineage>
</organism>
<keyword evidence="7" id="KW-1185">Reference proteome</keyword>
<comment type="subcellular location">
    <subcellularLocation>
        <location evidence="1">Membrane</location>
        <topology evidence="1">Multi-pass membrane protein</topology>
    </subcellularLocation>
</comment>
<evidence type="ECO:0000256" key="5">
    <source>
        <dbReference type="SAM" id="Phobius"/>
    </source>
</evidence>
<gene>
    <name evidence="6" type="ORF">RGQ29_009818</name>
</gene>
<sequence length="256" mass="26405">MAITGGLAATAVAQGLGALAPTLGSVVPAIGASGFAAAASATGSVAGSAAVAASFGAAEAGLSGTKMARRIGCIEGESVLSLFQAGLAIDVEDFIRPWEGHYDNLERYSLWWESKNLIALSTAIRDWLTSRVALQLMKQGAMMTVLSTLVAALALPATLIIASDLIDSKWAIAVDRSDKAGKLLAEVLPVTLIDFSLGARVIFKCLHSLADAEGDNAGLVERVGLLGAPVSIKDENWEGARKMAAGRFVNAYSTTD</sequence>
<evidence type="ECO:0000256" key="4">
    <source>
        <dbReference type="ARBA" id="ARBA00023136"/>
    </source>
</evidence>
<name>A0AAN7FZA6_QUERU</name>
<comment type="caution">
    <text evidence="6">The sequence shown here is derived from an EMBL/GenBank/DDBJ whole genome shotgun (WGS) entry which is preliminary data.</text>
</comment>
<keyword evidence="3 5" id="KW-1133">Transmembrane helix</keyword>
<accession>A0AAN7FZA6</accession>
<dbReference type="InterPro" id="IPR007941">
    <property type="entry name" value="DUF726"/>
</dbReference>
<dbReference type="AlphaFoldDB" id="A0AAN7FZA6"/>
<dbReference type="Pfam" id="PF05277">
    <property type="entry name" value="DUF726"/>
    <property type="match status" value="1"/>
</dbReference>
<evidence type="ECO:0000256" key="1">
    <source>
        <dbReference type="ARBA" id="ARBA00004141"/>
    </source>
</evidence>
<reference evidence="6 7" key="1">
    <citation type="journal article" date="2023" name="G3 (Bethesda)">
        <title>A haplotype-resolved chromosome-scale genome for Quercus rubra L. provides insights into the genetics of adaptive traits for red oak species.</title>
        <authorList>
            <person name="Kapoor B."/>
            <person name="Jenkins J."/>
            <person name="Schmutz J."/>
            <person name="Zhebentyayeva T."/>
            <person name="Kuelheim C."/>
            <person name="Coggeshall M."/>
            <person name="Heim C."/>
            <person name="Lasky J.R."/>
            <person name="Leites L."/>
            <person name="Islam-Faridi N."/>
            <person name="Romero-Severson J."/>
            <person name="DeLeo V.L."/>
            <person name="Lucas S.M."/>
            <person name="Lazic D."/>
            <person name="Gailing O."/>
            <person name="Carlson J."/>
            <person name="Staton M."/>
        </authorList>
    </citation>
    <scope>NUCLEOTIDE SEQUENCE [LARGE SCALE GENOMIC DNA]</scope>
    <source>
        <strain evidence="6">Pseudo-F2</strain>
    </source>
</reference>
<protein>
    <submittedName>
        <fullName evidence="6">Uncharacterized protein</fullName>
    </submittedName>
</protein>
<proteinExistence type="predicted"/>
<evidence type="ECO:0000313" key="7">
    <source>
        <dbReference type="Proteomes" id="UP001324115"/>
    </source>
</evidence>
<dbReference type="EMBL" id="JAXUIC010000002">
    <property type="protein sequence ID" value="KAK4599916.1"/>
    <property type="molecule type" value="Genomic_DNA"/>
</dbReference>
<keyword evidence="2 5" id="KW-0812">Transmembrane</keyword>
<evidence type="ECO:0000256" key="2">
    <source>
        <dbReference type="ARBA" id="ARBA00022692"/>
    </source>
</evidence>
<keyword evidence="4 5" id="KW-0472">Membrane</keyword>
<evidence type="ECO:0000256" key="3">
    <source>
        <dbReference type="ARBA" id="ARBA00022989"/>
    </source>
</evidence>
<dbReference type="PANTHER" id="PTHR17920:SF24">
    <property type="entry name" value="ALPHA_BETA HYDROLASE-RELATED"/>
    <property type="match status" value="1"/>
</dbReference>
<dbReference type="Proteomes" id="UP001324115">
    <property type="component" value="Unassembled WGS sequence"/>
</dbReference>
<evidence type="ECO:0000313" key="6">
    <source>
        <dbReference type="EMBL" id="KAK4599916.1"/>
    </source>
</evidence>
<dbReference type="PANTHER" id="PTHR17920">
    <property type="entry name" value="TRANSMEMBRANE AND COILED-COIL DOMAIN-CONTAINING PROTEIN 4 TMCO4"/>
    <property type="match status" value="1"/>
</dbReference>
<dbReference type="GO" id="GO:0016020">
    <property type="term" value="C:membrane"/>
    <property type="evidence" value="ECO:0007669"/>
    <property type="project" value="UniProtKB-SubCell"/>
</dbReference>